<protein>
    <recommendedName>
        <fullName evidence="5">Putative glutamate--cysteine ligase 2</fullName>
        <ecNumber evidence="5">6.3.2.2</ecNumber>
    </recommendedName>
    <alternativeName>
        <fullName evidence="5">Gamma-glutamylcysteine synthetase 2</fullName>
        <shortName evidence="5">GCS 2</shortName>
        <shortName evidence="5">Gamma-GCS 2</shortName>
    </alternativeName>
</protein>
<dbReference type="EC" id="6.3.2.2" evidence="5"/>
<dbReference type="GO" id="GO:0042398">
    <property type="term" value="P:modified amino acid biosynthetic process"/>
    <property type="evidence" value="ECO:0007669"/>
    <property type="project" value="InterPro"/>
</dbReference>
<dbReference type="Proteomes" id="UP000317982">
    <property type="component" value="Unassembled WGS sequence"/>
</dbReference>
<dbReference type="InParanoid" id="A0A545APA3"/>
<dbReference type="NCBIfam" id="NF010041">
    <property type="entry name" value="PRK13517.1-1"/>
    <property type="match status" value="1"/>
</dbReference>
<evidence type="ECO:0000256" key="1">
    <source>
        <dbReference type="ARBA" id="ARBA00022598"/>
    </source>
</evidence>
<dbReference type="InterPro" id="IPR011793">
    <property type="entry name" value="YbdK"/>
</dbReference>
<accession>A0A545APA3</accession>
<dbReference type="Pfam" id="PF04107">
    <property type="entry name" value="GCS2"/>
    <property type="match status" value="1"/>
</dbReference>
<dbReference type="SUPFAM" id="SSF55931">
    <property type="entry name" value="Glutamine synthetase/guanido kinase"/>
    <property type="match status" value="1"/>
</dbReference>
<dbReference type="OrthoDB" id="9803842at2"/>
<dbReference type="AlphaFoldDB" id="A0A545APA3"/>
<dbReference type="EMBL" id="VIRS01000014">
    <property type="protein sequence ID" value="TQS43158.1"/>
    <property type="molecule type" value="Genomic_DNA"/>
</dbReference>
<gene>
    <name evidence="6" type="ORF">FL583_20120</name>
</gene>
<evidence type="ECO:0000256" key="5">
    <source>
        <dbReference type="HAMAP-Rule" id="MF_01609"/>
    </source>
</evidence>
<organism evidence="6 7">
    <name type="scientific">Cryptosporangium phraense</name>
    <dbReference type="NCBI Taxonomy" id="2593070"/>
    <lineage>
        <taxon>Bacteria</taxon>
        <taxon>Bacillati</taxon>
        <taxon>Actinomycetota</taxon>
        <taxon>Actinomycetes</taxon>
        <taxon>Cryptosporangiales</taxon>
        <taxon>Cryptosporangiaceae</taxon>
        <taxon>Cryptosporangium</taxon>
    </lineage>
</organism>
<dbReference type="PANTHER" id="PTHR36510">
    <property type="entry name" value="GLUTAMATE--CYSTEINE LIGASE 2-RELATED"/>
    <property type="match status" value="1"/>
</dbReference>
<comment type="caution">
    <text evidence="6">The sequence shown here is derived from an EMBL/GenBank/DDBJ whole genome shotgun (WGS) entry which is preliminary data.</text>
</comment>
<dbReference type="InterPro" id="IPR006336">
    <property type="entry name" value="GCS2"/>
</dbReference>
<comment type="catalytic activity">
    <reaction evidence="4 5">
        <text>L-cysteine + L-glutamate + ATP = gamma-L-glutamyl-L-cysteine + ADP + phosphate + H(+)</text>
        <dbReference type="Rhea" id="RHEA:13285"/>
        <dbReference type="ChEBI" id="CHEBI:15378"/>
        <dbReference type="ChEBI" id="CHEBI:29985"/>
        <dbReference type="ChEBI" id="CHEBI:30616"/>
        <dbReference type="ChEBI" id="CHEBI:35235"/>
        <dbReference type="ChEBI" id="CHEBI:43474"/>
        <dbReference type="ChEBI" id="CHEBI:58173"/>
        <dbReference type="ChEBI" id="CHEBI:456216"/>
        <dbReference type="EC" id="6.3.2.2"/>
    </reaction>
</comment>
<proteinExistence type="inferred from homology"/>
<comment type="function">
    <text evidence="5">ATP-dependent carboxylate-amine ligase which exhibits weak glutamate--cysteine ligase activity.</text>
</comment>
<dbReference type="Gene3D" id="3.30.590.20">
    <property type="match status" value="1"/>
</dbReference>
<sequence>MSTGLTVGVEEEYLLVDRSTGENVPRAGEVYTGLPAELRSHNRAEFRPCMVEMVTSPAVELAAVRAEVATLRTATATAAAAAGARAVAVGATPVGEADRTPTEDSRYRGIVQHYGPIARDPAVCGCHVHVGVPSRGAAVDVCRRVRPWLPVIQALAANSPLHSGVDTGYASWRGVQLDRWPGVGPTPHVVSEKEYDEAVASLVESGVMLDPGLVLWHARPSERYPTVEIRIADVCATVGDAVLVAGLVRALVATALSTVHDTDDPVADHVLEAAHWNAARVGLAGTLLDPRSGRARPAWELVEELWERVTPALLRSGDLDEVGSELSRVRREGNGADRQRAILSRTGSIAAVLSSAELGRAQGTR</sequence>
<evidence type="ECO:0000313" key="6">
    <source>
        <dbReference type="EMBL" id="TQS43158.1"/>
    </source>
</evidence>
<evidence type="ECO:0000313" key="7">
    <source>
        <dbReference type="Proteomes" id="UP000317982"/>
    </source>
</evidence>
<keyword evidence="7" id="KW-1185">Reference proteome</keyword>
<comment type="similarity">
    <text evidence="5">Belongs to the glutamate--cysteine ligase type 2 family. YbdK subfamily.</text>
</comment>
<dbReference type="GO" id="GO:0005524">
    <property type="term" value="F:ATP binding"/>
    <property type="evidence" value="ECO:0007669"/>
    <property type="project" value="UniProtKB-KW"/>
</dbReference>
<evidence type="ECO:0000256" key="2">
    <source>
        <dbReference type="ARBA" id="ARBA00022741"/>
    </source>
</evidence>
<keyword evidence="2 5" id="KW-0547">Nucleotide-binding</keyword>
<dbReference type="PANTHER" id="PTHR36510:SF1">
    <property type="entry name" value="GLUTAMATE--CYSTEINE LIGASE 2-RELATED"/>
    <property type="match status" value="1"/>
</dbReference>
<reference evidence="6 7" key="1">
    <citation type="submission" date="2019-07" db="EMBL/GenBank/DDBJ databases">
        <title>Cryptosporangium phraense sp. nov., isolated from plant litter.</title>
        <authorList>
            <person name="Suriyachadkun C."/>
        </authorList>
    </citation>
    <scope>NUCLEOTIDE SEQUENCE [LARGE SCALE GENOMIC DNA]</scope>
    <source>
        <strain evidence="6 7">A-T 5661</strain>
    </source>
</reference>
<dbReference type="HAMAP" id="MF_01609">
    <property type="entry name" value="Glu_cys_ligase_2"/>
    <property type="match status" value="1"/>
</dbReference>
<evidence type="ECO:0000256" key="4">
    <source>
        <dbReference type="ARBA" id="ARBA00048819"/>
    </source>
</evidence>
<dbReference type="RefSeq" id="WP_142706243.1">
    <property type="nucleotide sequence ID" value="NZ_VIRS01000014.1"/>
</dbReference>
<name>A0A545APA3_9ACTN</name>
<keyword evidence="3 5" id="KW-0067">ATP-binding</keyword>
<dbReference type="GO" id="GO:0004357">
    <property type="term" value="F:glutamate-cysteine ligase activity"/>
    <property type="evidence" value="ECO:0007669"/>
    <property type="project" value="UniProtKB-EC"/>
</dbReference>
<keyword evidence="1 5" id="KW-0436">Ligase</keyword>
<dbReference type="FunCoup" id="A0A545APA3">
    <property type="interactions" value="9"/>
</dbReference>
<dbReference type="NCBIfam" id="TIGR02050">
    <property type="entry name" value="gshA_cyan_rel"/>
    <property type="match status" value="1"/>
</dbReference>
<evidence type="ECO:0000256" key="3">
    <source>
        <dbReference type="ARBA" id="ARBA00022840"/>
    </source>
</evidence>
<dbReference type="InterPro" id="IPR014746">
    <property type="entry name" value="Gln_synth/guanido_kin_cat_dom"/>
</dbReference>
<dbReference type="InterPro" id="IPR050141">
    <property type="entry name" value="GCL_type2/YbdK_subfam"/>
</dbReference>